<dbReference type="PANTHER" id="PTHR43004">
    <property type="entry name" value="TRK SYSTEM POTASSIUM UPTAKE PROTEIN"/>
    <property type="match status" value="1"/>
</dbReference>
<evidence type="ECO:0000256" key="1">
    <source>
        <dbReference type="ARBA" id="ARBA00001974"/>
    </source>
</evidence>
<dbReference type="Pfam" id="PF21274">
    <property type="entry name" value="Rng_hyd_C"/>
    <property type="match status" value="1"/>
</dbReference>
<dbReference type="PANTHER" id="PTHR43004:SF19">
    <property type="entry name" value="BINDING MONOOXYGENASE, PUTATIVE (JCVI)-RELATED"/>
    <property type="match status" value="1"/>
</dbReference>
<evidence type="ECO:0000256" key="4">
    <source>
        <dbReference type="SAM" id="MobiDB-lite"/>
    </source>
</evidence>
<dbReference type="Proteomes" id="UP000199515">
    <property type="component" value="Unassembled WGS sequence"/>
</dbReference>
<feature type="domain" description="FAD-binding" evidence="5">
    <location>
        <begin position="2"/>
        <end position="353"/>
    </location>
</feature>
<name>A0A1H3E2C0_9PSEU</name>
<evidence type="ECO:0000313" key="7">
    <source>
        <dbReference type="Proteomes" id="UP000199515"/>
    </source>
</evidence>
<organism evidence="6 7">
    <name type="scientific">Amycolatopsis xylanica</name>
    <dbReference type="NCBI Taxonomy" id="589385"/>
    <lineage>
        <taxon>Bacteria</taxon>
        <taxon>Bacillati</taxon>
        <taxon>Actinomycetota</taxon>
        <taxon>Actinomycetes</taxon>
        <taxon>Pseudonocardiales</taxon>
        <taxon>Pseudonocardiaceae</taxon>
        <taxon>Amycolatopsis</taxon>
    </lineage>
</organism>
<evidence type="ECO:0000313" key="6">
    <source>
        <dbReference type="EMBL" id="SDX72862.1"/>
    </source>
</evidence>
<comment type="cofactor">
    <cofactor evidence="1">
        <name>FAD</name>
        <dbReference type="ChEBI" id="CHEBI:57692"/>
    </cofactor>
</comment>
<dbReference type="Pfam" id="PF01494">
    <property type="entry name" value="FAD_binding_3"/>
    <property type="match status" value="1"/>
</dbReference>
<dbReference type="Gene3D" id="3.40.30.120">
    <property type="match status" value="1"/>
</dbReference>
<dbReference type="GO" id="GO:0016709">
    <property type="term" value="F:oxidoreductase activity, acting on paired donors, with incorporation or reduction of molecular oxygen, NAD(P)H as one donor, and incorporation of one atom of oxygen"/>
    <property type="evidence" value="ECO:0007669"/>
    <property type="project" value="UniProtKB-ARBA"/>
</dbReference>
<evidence type="ECO:0000256" key="3">
    <source>
        <dbReference type="ARBA" id="ARBA00022827"/>
    </source>
</evidence>
<evidence type="ECO:0000259" key="5">
    <source>
        <dbReference type="Pfam" id="PF01494"/>
    </source>
</evidence>
<dbReference type="AlphaFoldDB" id="A0A1H3E2C0"/>
<keyword evidence="2" id="KW-0285">Flavoprotein</keyword>
<dbReference type="EMBL" id="FNON01000003">
    <property type="protein sequence ID" value="SDX72862.1"/>
    <property type="molecule type" value="Genomic_DNA"/>
</dbReference>
<protein>
    <submittedName>
        <fullName evidence="6">2-polyprenyl-6-methoxyphenol hydroxylase</fullName>
    </submittedName>
</protein>
<dbReference type="GO" id="GO:0071949">
    <property type="term" value="F:FAD binding"/>
    <property type="evidence" value="ECO:0007669"/>
    <property type="project" value="InterPro"/>
</dbReference>
<dbReference type="OrthoDB" id="4246007at2"/>
<dbReference type="SUPFAM" id="SSF51905">
    <property type="entry name" value="FAD/NAD(P)-binding domain"/>
    <property type="match status" value="1"/>
</dbReference>
<evidence type="ECO:0000256" key="2">
    <source>
        <dbReference type="ARBA" id="ARBA00022630"/>
    </source>
</evidence>
<dbReference type="PRINTS" id="PR00420">
    <property type="entry name" value="RNGMNOXGNASE"/>
</dbReference>
<proteinExistence type="predicted"/>
<accession>A0A1H3E2C0</accession>
<dbReference type="RefSeq" id="WP_091289675.1">
    <property type="nucleotide sequence ID" value="NZ_FNON01000003.1"/>
</dbReference>
<dbReference type="InterPro" id="IPR050641">
    <property type="entry name" value="RIFMO-like"/>
</dbReference>
<dbReference type="InterPro" id="IPR002938">
    <property type="entry name" value="FAD-bd"/>
</dbReference>
<dbReference type="STRING" id="589385.SAMN05421504_103630"/>
<keyword evidence="3" id="KW-0274">FAD</keyword>
<keyword evidence="7" id="KW-1185">Reference proteome</keyword>
<dbReference type="Gene3D" id="3.50.50.60">
    <property type="entry name" value="FAD/NAD(P)-binding domain"/>
    <property type="match status" value="1"/>
</dbReference>
<reference evidence="6 7" key="1">
    <citation type="submission" date="2016-10" db="EMBL/GenBank/DDBJ databases">
        <authorList>
            <person name="de Groot N.N."/>
        </authorList>
    </citation>
    <scope>NUCLEOTIDE SEQUENCE [LARGE SCALE GENOMIC DNA]</scope>
    <source>
        <strain evidence="6 7">CPCC 202699</strain>
    </source>
</reference>
<feature type="region of interest" description="Disordered" evidence="4">
    <location>
        <begin position="396"/>
        <end position="417"/>
    </location>
</feature>
<dbReference type="Gene3D" id="3.30.9.10">
    <property type="entry name" value="D-Amino Acid Oxidase, subunit A, domain 2"/>
    <property type="match status" value="1"/>
</dbReference>
<dbReference type="NCBIfam" id="NF046068">
    <property type="entry name" value="AkvoneHdxseDnrF"/>
    <property type="match status" value="1"/>
</dbReference>
<dbReference type="NCBIfam" id="NF046069">
    <property type="entry name" value="AkvoneHdxseRdmE"/>
    <property type="match status" value="1"/>
</dbReference>
<sequence length="507" mass="54291">MVDVLVVGAGYGGLSATMFLAQHGVDVLTVDRHASTSIHPRAAGQSWRTMELFRFAGIDEEVLDASPRARGGLRITVAASLGGQVFHRLYDDVGAVDVSAATAMPHGMAGQDLVEPIMLRRAEKFGATVRFNTELVSFTQDEDGVTAVLRSSGEETTVRARYLIAADGGRSRIRSALGIETDGPGSLSHCLGVLFEANLGDRVRTDVTDLFYLQNPHFTAGFCSTDTPDHYGFAPDYHPSKGESPEDFTPERLVEMIRIATDEPDLEPVLHWTAPWEIAARLARRFRSGRVFLVGDAAKVTPPTGGMGGNTAIGDGHDLAWKLAAVLRGEASDALLDTYEAERRPYARMVIDTSLHNMKQRMHPDLDVTGLTPAEEPMALCLGFRYRSTAVLAEDDDPARTENPFEPTGRPGFRAPNVALGTGQSTVDVLGLGWALFSDGTWAPAASAVSAETGLRIDHHVTPPGTFGLTPGGASLVRPDGMVAWRSPATPNPPAALSTALTQLLGR</sequence>
<dbReference type="InterPro" id="IPR036188">
    <property type="entry name" value="FAD/NAD-bd_sf"/>
</dbReference>
<gene>
    <name evidence="6" type="ORF">SAMN05421504_103630</name>
</gene>